<dbReference type="Gene3D" id="2.40.160.20">
    <property type="match status" value="1"/>
</dbReference>
<name>A0A3M0GDN5_9FLAO</name>
<dbReference type="Proteomes" id="UP000281985">
    <property type="component" value="Unassembled WGS sequence"/>
</dbReference>
<evidence type="ECO:0000256" key="2">
    <source>
        <dbReference type="SAM" id="SignalP"/>
    </source>
</evidence>
<gene>
    <name evidence="4" type="ORF">EAX61_02425</name>
</gene>
<evidence type="ECO:0000259" key="3">
    <source>
        <dbReference type="Pfam" id="PF13505"/>
    </source>
</evidence>
<dbReference type="RefSeq" id="WP_121916073.1">
    <property type="nucleotide sequence ID" value="NZ_REFV01000002.1"/>
</dbReference>
<keyword evidence="1 2" id="KW-0732">Signal</keyword>
<feature type="chain" id="PRO_5018114551" evidence="2">
    <location>
        <begin position="22"/>
        <end position="180"/>
    </location>
</feature>
<dbReference type="InterPro" id="IPR011250">
    <property type="entry name" value="OMP/PagP_B-barrel"/>
</dbReference>
<dbReference type="AlphaFoldDB" id="A0A3M0GDN5"/>
<accession>A0A3M0GDN5</accession>
<reference evidence="4 5" key="1">
    <citation type="submission" date="2018-10" db="EMBL/GenBank/DDBJ databases">
        <title>Dokdonia luteus sp. nov., isolated from sea water.</title>
        <authorList>
            <person name="Zhou L.Y."/>
            <person name="Du Z.J."/>
        </authorList>
    </citation>
    <scope>NUCLEOTIDE SEQUENCE [LARGE SCALE GENOMIC DNA]</scope>
    <source>
        <strain evidence="4 5">SH27</strain>
    </source>
</reference>
<protein>
    <submittedName>
        <fullName evidence="4">Porin family protein</fullName>
    </submittedName>
</protein>
<keyword evidence="5" id="KW-1185">Reference proteome</keyword>
<evidence type="ECO:0000313" key="4">
    <source>
        <dbReference type="EMBL" id="RMB63271.1"/>
    </source>
</evidence>
<comment type="caution">
    <text evidence="4">The sequence shown here is derived from an EMBL/GenBank/DDBJ whole genome shotgun (WGS) entry which is preliminary data.</text>
</comment>
<dbReference type="SUPFAM" id="SSF56925">
    <property type="entry name" value="OMPA-like"/>
    <property type="match status" value="1"/>
</dbReference>
<feature type="signal peptide" evidence="2">
    <location>
        <begin position="1"/>
        <end position="21"/>
    </location>
</feature>
<sequence>MKTLCTLVFIAILSLSTDAICQIEKGDRFASISFAPYPTTSNDEKDFGIIVKADAEFLLTNRLSFVTSGFYSSNTAFENASGVRLNAFGIIPSLQYYVVNKDRWNVHVLAGYGFGFTDRAFGGAENSAISIVSLGAGASYKISEKFYLKLQVPYFKAQNISYDFTEVEGAAPFFGVAYNF</sequence>
<dbReference type="InterPro" id="IPR027385">
    <property type="entry name" value="Beta-barrel_OMP"/>
</dbReference>
<feature type="domain" description="Outer membrane protein beta-barrel" evidence="3">
    <location>
        <begin position="40"/>
        <end position="180"/>
    </location>
</feature>
<organism evidence="4 5">
    <name type="scientific">Dokdonia sinensis</name>
    <dbReference type="NCBI Taxonomy" id="2479847"/>
    <lineage>
        <taxon>Bacteria</taxon>
        <taxon>Pseudomonadati</taxon>
        <taxon>Bacteroidota</taxon>
        <taxon>Flavobacteriia</taxon>
        <taxon>Flavobacteriales</taxon>
        <taxon>Flavobacteriaceae</taxon>
        <taxon>Dokdonia</taxon>
    </lineage>
</organism>
<dbReference type="Pfam" id="PF13505">
    <property type="entry name" value="OMP_b-brl"/>
    <property type="match status" value="1"/>
</dbReference>
<dbReference type="EMBL" id="REFV01000002">
    <property type="protein sequence ID" value="RMB63271.1"/>
    <property type="molecule type" value="Genomic_DNA"/>
</dbReference>
<proteinExistence type="predicted"/>
<dbReference type="OrthoDB" id="1450254at2"/>
<evidence type="ECO:0000256" key="1">
    <source>
        <dbReference type="ARBA" id="ARBA00022729"/>
    </source>
</evidence>
<evidence type="ECO:0000313" key="5">
    <source>
        <dbReference type="Proteomes" id="UP000281985"/>
    </source>
</evidence>